<dbReference type="EMBL" id="ML994019">
    <property type="protein sequence ID" value="KAF2200498.1"/>
    <property type="molecule type" value="Genomic_DNA"/>
</dbReference>
<proteinExistence type="predicted"/>
<keyword evidence="4" id="KW-1185">Reference proteome</keyword>
<gene>
    <name evidence="3" type="ORF">GQ43DRAFT_432452</name>
</gene>
<accession>A0A9P4MUV1</accession>
<keyword evidence="2" id="KW-0472">Membrane</keyword>
<protein>
    <submittedName>
        <fullName evidence="3">Uncharacterized protein</fullName>
    </submittedName>
</protein>
<dbReference type="AlphaFoldDB" id="A0A9P4MUV1"/>
<evidence type="ECO:0000256" key="2">
    <source>
        <dbReference type="SAM" id="Phobius"/>
    </source>
</evidence>
<comment type="caution">
    <text evidence="3">The sequence shown here is derived from an EMBL/GenBank/DDBJ whole genome shotgun (WGS) entry which is preliminary data.</text>
</comment>
<sequence length="123" mass="13860">MPLIELRKLHLPWRKKIGVAAIFGTGTLLADIATVFLVECFPKFPRFGRYLVGKDPVVSYGYGSKENKRPTADRPKSWTGKSEGPYISLGERLGIDSQKITIDTGPEFVLPRFSQIEERSTFK</sequence>
<reference evidence="3" key="1">
    <citation type="journal article" date="2020" name="Stud. Mycol.">
        <title>101 Dothideomycetes genomes: a test case for predicting lifestyles and emergence of pathogens.</title>
        <authorList>
            <person name="Haridas S."/>
            <person name="Albert R."/>
            <person name="Binder M."/>
            <person name="Bloem J."/>
            <person name="Labutti K."/>
            <person name="Salamov A."/>
            <person name="Andreopoulos B."/>
            <person name="Baker S."/>
            <person name="Barry K."/>
            <person name="Bills G."/>
            <person name="Bluhm B."/>
            <person name="Cannon C."/>
            <person name="Castanera R."/>
            <person name="Culley D."/>
            <person name="Daum C."/>
            <person name="Ezra D."/>
            <person name="Gonzalez J."/>
            <person name="Henrissat B."/>
            <person name="Kuo A."/>
            <person name="Liang C."/>
            <person name="Lipzen A."/>
            <person name="Lutzoni F."/>
            <person name="Magnuson J."/>
            <person name="Mondo S."/>
            <person name="Nolan M."/>
            <person name="Ohm R."/>
            <person name="Pangilinan J."/>
            <person name="Park H.-J."/>
            <person name="Ramirez L."/>
            <person name="Alfaro M."/>
            <person name="Sun H."/>
            <person name="Tritt A."/>
            <person name="Yoshinaga Y."/>
            <person name="Zwiers L.-H."/>
            <person name="Turgeon B."/>
            <person name="Goodwin S."/>
            <person name="Spatafora J."/>
            <person name="Crous P."/>
            <person name="Grigoriev I."/>
        </authorList>
    </citation>
    <scope>NUCLEOTIDE SEQUENCE</scope>
    <source>
        <strain evidence="3">ATCC 74209</strain>
    </source>
</reference>
<organism evidence="3 4">
    <name type="scientific">Delitschia confertaspora ATCC 74209</name>
    <dbReference type="NCBI Taxonomy" id="1513339"/>
    <lineage>
        <taxon>Eukaryota</taxon>
        <taxon>Fungi</taxon>
        <taxon>Dikarya</taxon>
        <taxon>Ascomycota</taxon>
        <taxon>Pezizomycotina</taxon>
        <taxon>Dothideomycetes</taxon>
        <taxon>Pleosporomycetidae</taxon>
        <taxon>Pleosporales</taxon>
        <taxon>Delitschiaceae</taxon>
        <taxon>Delitschia</taxon>
    </lineage>
</organism>
<name>A0A9P4MUV1_9PLEO</name>
<feature type="transmembrane region" description="Helical" evidence="2">
    <location>
        <begin position="20"/>
        <end position="41"/>
    </location>
</feature>
<evidence type="ECO:0000313" key="4">
    <source>
        <dbReference type="Proteomes" id="UP000799536"/>
    </source>
</evidence>
<evidence type="ECO:0000313" key="3">
    <source>
        <dbReference type="EMBL" id="KAF2200498.1"/>
    </source>
</evidence>
<keyword evidence="2" id="KW-1133">Transmembrane helix</keyword>
<keyword evidence="2" id="KW-0812">Transmembrane</keyword>
<feature type="region of interest" description="Disordered" evidence="1">
    <location>
        <begin position="63"/>
        <end position="83"/>
    </location>
</feature>
<dbReference type="Proteomes" id="UP000799536">
    <property type="component" value="Unassembled WGS sequence"/>
</dbReference>
<feature type="compositionally biased region" description="Basic and acidic residues" evidence="1">
    <location>
        <begin position="65"/>
        <end position="76"/>
    </location>
</feature>
<evidence type="ECO:0000256" key="1">
    <source>
        <dbReference type="SAM" id="MobiDB-lite"/>
    </source>
</evidence>